<comment type="pathway">
    <text evidence="10">Lipid metabolism; phospholipid metabolism.</text>
</comment>
<organism evidence="12 13">
    <name type="scientific">Novispirillum itersonii</name>
    <name type="common">Aquaspirillum itersonii</name>
    <dbReference type="NCBI Taxonomy" id="189"/>
    <lineage>
        <taxon>Bacteria</taxon>
        <taxon>Pseudomonadati</taxon>
        <taxon>Pseudomonadota</taxon>
        <taxon>Alphaproteobacteria</taxon>
        <taxon>Rhodospirillales</taxon>
        <taxon>Novispirillaceae</taxon>
        <taxon>Novispirillum</taxon>
    </lineage>
</organism>
<keyword evidence="2 10" id="KW-0963">Cytoplasm</keyword>
<accession>A0A7W9ZG92</accession>
<dbReference type="EC" id="2.3.1.274" evidence="8 10"/>
<evidence type="ECO:0000256" key="1">
    <source>
        <dbReference type="ARBA" id="ARBA00001232"/>
    </source>
</evidence>
<evidence type="ECO:0000313" key="13">
    <source>
        <dbReference type="Proteomes" id="UP000544872"/>
    </source>
</evidence>
<evidence type="ECO:0000256" key="5">
    <source>
        <dbReference type="ARBA" id="ARBA00023098"/>
    </source>
</evidence>
<evidence type="ECO:0000256" key="4">
    <source>
        <dbReference type="ARBA" id="ARBA00022679"/>
    </source>
</evidence>
<dbReference type="PIRSF" id="PIRSF002465">
    <property type="entry name" value="Phsphlp_syn_PlsX"/>
    <property type="match status" value="1"/>
</dbReference>
<dbReference type="GO" id="GO:0008654">
    <property type="term" value="P:phospholipid biosynthetic process"/>
    <property type="evidence" value="ECO:0007669"/>
    <property type="project" value="UniProtKB-KW"/>
</dbReference>
<comment type="function">
    <text evidence="10">Catalyzes the reversible formation of acyl-phosphate (acyl-PO(4)) from acyl-[acyl-carrier-protein] (acyl-ACP). This enzyme utilizes acyl-ACP as fatty acyl donor, but not acyl-CoA.</text>
</comment>
<comment type="subunit">
    <text evidence="9 10">Homodimer. Probably interacts with PlsY.</text>
</comment>
<dbReference type="SUPFAM" id="SSF53659">
    <property type="entry name" value="Isocitrate/Isopropylmalate dehydrogenase-like"/>
    <property type="match status" value="1"/>
</dbReference>
<evidence type="ECO:0000256" key="9">
    <source>
        <dbReference type="ARBA" id="ARBA00046608"/>
    </source>
</evidence>
<dbReference type="HAMAP" id="MF_00019">
    <property type="entry name" value="PlsX"/>
    <property type="match status" value="1"/>
</dbReference>
<dbReference type="RefSeq" id="WP_416046507.1">
    <property type="nucleotide sequence ID" value="NZ_JACIIX010000004.1"/>
</dbReference>
<keyword evidence="5 10" id="KW-0443">Lipid metabolism</keyword>
<dbReference type="Proteomes" id="UP000544872">
    <property type="component" value="Unassembled WGS sequence"/>
</dbReference>
<dbReference type="GO" id="GO:0006633">
    <property type="term" value="P:fatty acid biosynthetic process"/>
    <property type="evidence" value="ECO:0007669"/>
    <property type="project" value="UniProtKB-UniRule"/>
</dbReference>
<dbReference type="EMBL" id="JACIIX010000004">
    <property type="protein sequence ID" value="MBB6210057.1"/>
    <property type="molecule type" value="Genomic_DNA"/>
</dbReference>
<keyword evidence="7 10" id="KW-1208">Phospholipid metabolism</keyword>
<keyword evidence="13" id="KW-1185">Reference proteome</keyword>
<evidence type="ECO:0000256" key="3">
    <source>
        <dbReference type="ARBA" id="ARBA00022516"/>
    </source>
</evidence>
<keyword evidence="3 10" id="KW-0444">Lipid biosynthesis</keyword>
<gene>
    <name evidence="10" type="primary">plsX</name>
    <name evidence="12" type="ORF">FHS48_001467</name>
</gene>
<comment type="caution">
    <text evidence="12">The sequence shown here is derived from an EMBL/GenBank/DDBJ whole genome shotgun (WGS) entry which is preliminary data.</text>
</comment>
<evidence type="ECO:0000256" key="2">
    <source>
        <dbReference type="ARBA" id="ARBA00022490"/>
    </source>
</evidence>
<dbReference type="UniPathway" id="UPA00085"/>
<keyword evidence="6 10" id="KW-0594">Phospholipid biosynthesis</keyword>
<feature type="region of interest" description="Disordered" evidence="11">
    <location>
        <begin position="339"/>
        <end position="375"/>
    </location>
</feature>
<evidence type="ECO:0000256" key="6">
    <source>
        <dbReference type="ARBA" id="ARBA00023209"/>
    </source>
</evidence>
<dbReference type="Pfam" id="PF02504">
    <property type="entry name" value="FA_synthesis"/>
    <property type="match status" value="1"/>
</dbReference>
<sequence>MSAPLVLALDAMGGDFAPKMVVKSIKIARKRYPNVHYLLFGDEAKIRPLLKKKLRPYCTIRHTPDAVTNDDKPSQAVRQGRNSSMWLAIKAVKDGEAAGIVSAGNTGALMAMAKLILRTLPGVNRPAIATLLPTIRGESVMLDLGANAECDANNLVEFAIMGEVFARSLLGLDRPTVGLLNIGSEDLKGTDTLRLASQMLRDNAPESMEFKGFVEGNDIGAGAVDVVVTDGFTGNVALKTAEGTAKLYSTFLKSAFEASFLAKIGYLLAKGAMDRVKKRTDPRRYNGAMFIGLNGICVKSHGGTDHVGFANAIGVAVDLVSNELNEKIKEECRHLGERVQQRAAAPAEAGQPVDAVVLPGSPTGPAASDGAAQAL</sequence>
<protein>
    <recommendedName>
        <fullName evidence="8 10">Phosphate acyltransferase</fullName>
        <ecNumber evidence="8 10">2.3.1.274</ecNumber>
    </recommendedName>
    <alternativeName>
        <fullName evidence="10">Acyl-ACP phosphotransacylase</fullName>
    </alternativeName>
    <alternativeName>
        <fullName evidence="10">Acyl-[acyl-carrier-protein]--phosphate acyltransferase</fullName>
    </alternativeName>
    <alternativeName>
        <fullName evidence="10">Phosphate-acyl-ACP acyltransferase</fullName>
    </alternativeName>
</protein>
<proteinExistence type="inferred from homology"/>
<dbReference type="NCBIfam" id="TIGR00182">
    <property type="entry name" value="plsX"/>
    <property type="match status" value="1"/>
</dbReference>
<comment type="subcellular location">
    <subcellularLocation>
        <location evidence="10">Cytoplasm</location>
    </subcellularLocation>
    <text evidence="10">Associated with the membrane possibly through PlsY.</text>
</comment>
<dbReference type="InterPro" id="IPR003664">
    <property type="entry name" value="FA_synthesis"/>
</dbReference>
<reference evidence="12 13" key="1">
    <citation type="submission" date="2020-08" db="EMBL/GenBank/DDBJ databases">
        <title>Genomic Encyclopedia of Type Strains, Phase IV (KMG-IV): sequencing the most valuable type-strain genomes for metagenomic binning, comparative biology and taxonomic classification.</title>
        <authorList>
            <person name="Goeker M."/>
        </authorList>
    </citation>
    <scope>NUCLEOTIDE SEQUENCE [LARGE SCALE GENOMIC DNA]</scope>
    <source>
        <strain evidence="12 13">DSM 11590</strain>
    </source>
</reference>
<comment type="similarity">
    <text evidence="10">Belongs to the PlsX family.</text>
</comment>
<name>A0A7W9ZG92_NOVIT</name>
<comment type="catalytic activity">
    <reaction evidence="1 10">
        <text>a fatty acyl-[ACP] + phosphate = an acyl phosphate + holo-[ACP]</text>
        <dbReference type="Rhea" id="RHEA:42292"/>
        <dbReference type="Rhea" id="RHEA-COMP:9685"/>
        <dbReference type="Rhea" id="RHEA-COMP:14125"/>
        <dbReference type="ChEBI" id="CHEBI:43474"/>
        <dbReference type="ChEBI" id="CHEBI:59918"/>
        <dbReference type="ChEBI" id="CHEBI:64479"/>
        <dbReference type="ChEBI" id="CHEBI:138651"/>
        <dbReference type="EC" id="2.3.1.274"/>
    </reaction>
</comment>
<evidence type="ECO:0000313" key="12">
    <source>
        <dbReference type="EMBL" id="MBB6210057.1"/>
    </source>
</evidence>
<dbReference type="GO" id="GO:0043811">
    <property type="term" value="F:phosphate:acyl-[acyl carrier protein] acyltransferase activity"/>
    <property type="evidence" value="ECO:0007669"/>
    <property type="project" value="UniProtKB-UniRule"/>
</dbReference>
<keyword evidence="12" id="KW-0012">Acyltransferase</keyword>
<keyword evidence="4 10" id="KW-0808">Transferase</keyword>
<dbReference type="PANTHER" id="PTHR30100">
    <property type="entry name" value="FATTY ACID/PHOSPHOLIPID SYNTHESIS PROTEIN PLSX"/>
    <property type="match status" value="1"/>
</dbReference>
<dbReference type="PANTHER" id="PTHR30100:SF1">
    <property type="entry name" value="PHOSPHATE ACYLTRANSFERASE"/>
    <property type="match status" value="1"/>
</dbReference>
<dbReference type="AlphaFoldDB" id="A0A7W9ZG92"/>
<dbReference type="GO" id="GO:0005737">
    <property type="term" value="C:cytoplasm"/>
    <property type="evidence" value="ECO:0007669"/>
    <property type="project" value="UniProtKB-SubCell"/>
</dbReference>
<evidence type="ECO:0000256" key="8">
    <source>
        <dbReference type="ARBA" id="ARBA00024069"/>
    </source>
</evidence>
<evidence type="ECO:0000256" key="7">
    <source>
        <dbReference type="ARBA" id="ARBA00023264"/>
    </source>
</evidence>
<dbReference type="Gene3D" id="3.40.718.10">
    <property type="entry name" value="Isopropylmalate Dehydrogenase"/>
    <property type="match status" value="1"/>
</dbReference>
<dbReference type="InterPro" id="IPR012281">
    <property type="entry name" value="Phospholipid_synth_PlsX-like"/>
</dbReference>
<evidence type="ECO:0000256" key="10">
    <source>
        <dbReference type="HAMAP-Rule" id="MF_00019"/>
    </source>
</evidence>
<evidence type="ECO:0000256" key="11">
    <source>
        <dbReference type="SAM" id="MobiDB-lite"/>
    </source>
</evidence>